<gene>
    <name evidence="1" type="ORF">ABEB36_013997</name>
</gene>
<dbReference type="EMBL" id="JBDJPC010000012">
    <property type="protein sequence ID" value="KAL1489052.1"/>
    <property type="molecule type" value="Genomic_DNA"/>
</dbReference>
<name>A0ABD1E2Z7_HYPHA</name>
<proteinExistence type="predicted"/>
<sequence length="157" mass="18447">MFSLSALCIKSICQNVSSAADFLVESPLPWTLTYKILRKYSNCKWQYINEIAYSSADKYDDNYYYDVHGDEDGVKCSRTVLEFLLMYNDVYDDDDDVRVIPFNCMNVLLASSDWESIFEHKYKYCVWVNSYRIVSLNITICKSCHYKLKNFINFSGK</sequence>
<dbReference type="Proteomes" id="UP001566132">
    <property type="component" value="Unassembled WGS sequence"/>
</dbReference>
<accession>A0ABD1E2Z7</accession>
<dbReference type="AlphaFoldDB" id="A0ABD1E2Z7"/>
<comment type="caution">
    <text evidence="1">The sequence shown here is derived from an EMBL/GenBank/DDBJ whole genome shotgun (WGS) entry which is preliminary data.</text>
</comment>
<reference evidence="1 2" key="1">
    <citation type="submission" date="2024-05" db="EMBL/GenBank/DDBJ databases">
        <title>Genetic variation in Jamaican populations of the coffee berry borer (Hypothenemus hampei).</title>
        <authorList>
            <person name="Errbii M."/>
            <person name="Myrie A."/>
        </authorList>
    </citation>
    <scope>NUCLEOTIDE SEQUENCE [LARGE SCALE GENOMIC DNA]</scope>
    <source>
        <strain evidence="1">JA-Hopewell-2020-01-JO</strain>
        <tissue evidence="1">Whole body</tissue>
    </source>
</reference>
<evidence type="ECO:0000313" key="1">
    <source>
        <dbReference type="EMBL" id="KAL1489052.1"/>
    </source>
</evidence>
<evidence type="ECO:0000313" key="2">
    <source>
        <dbReference type="Proteomes" id="UP001566132"/>
    </source>
</evidence>
<protein>
    <submittedName>
        <fullName evidence="1">Uncharacterized protein</fullName>
    </submittedName>
</protein>
<organism evidence="1 2">
    <name type="scientific">Hypothenemus hampei</name>
    <name type="common">Coffee berry borer</name>
    <dbReference type="NCBI Taxonomy" id="57062"/>
    <lineage>
        <taxon>Eukaryota</taxon>
        <taxon>Metazoa</taxon>
        <taxon>Ecdysozoa</taxon>
        <taxon>Arthropoda</taxon>
        <taxon>Hexapoda</taxon>
        <taxon>Insecta</taxon>
        <taxon>Pterygota</taxon>
        <taxon>Neoptera</taxon>
        <taxon>Endopterygota</taxon>
        <taxon>Coleoptera</taxon>
        <taxon>Polyphaga</taxon>
        <taxon>Cucujiformia</taxon>
        <taxon>Curculionidae</taxon>
        <taxon>Scolytinae</taxon>
        <taxon>Hypothenemus</taxon>
    </lineage>
</organism>
<keyword evidence="2" id="KW-1185">Reference proteome</keyword>